<evidence type="ECO:0000313" key="2">
    <source>
        <dbReference type="EMBL" id="MDN4475499.1"/>
    </source>
</evidence>
<feature type="compositionally biased region" description="Acidic residues" evidence="1">
    <location>
        <begin position="286"/>
        <end position="333"/>
    </location>
</feature>
<gene>
    <name evidence="2" type="ORF">QQX09_06490</name>
</gene>
<dbReference type="RefSeq" id="WP_301132588.1">
    <property type="nucleotide sequence ID" value="NZ_JAUHPW010000004.1"/>
</dbReference>
<dbReference type="EMBL" id="JAUHPW010000004">
    <property type="protein sequence ID" value="MDN4475499.1"/>
    <property type="molecule type" value="Genomic_DNA"/>
</dbReference>
<feature type="region of interest" description="Disordered" evidence="1">
    <location>
        <begin position="250"/>
        <end position="345"/>
    </location>
</feature>
<sequence>MAKDAVLLEAVETARDAAVETAGDEALVGDHLRAVVEEDRLVTHLFACTMPGYRGWVWSVTVARAPRQKAASVCEAHLVPADDALLAPAWVPWADRVRPGDLEPSMVLPYIPDDARLVQGFESAGDEDEDRLANWELGLGRPRVLGPDGRADVADRWYRGSHGPTAASAIASTSPCSTCAFFIPLAGSMRMRFGACSNEWSPDDGRVVSVDHGCGAHSETDVERGATQWPAVDPVFENDVAVEMDLTAEPEPEAEADEAPEVEAAAENVEPEAEAEAKAEAAPADEVAETPAEDVAEPVAEEVAVEEAPAEEVVDDAPADEAPAETAMDEAPTEADPAAEERQAD</sequence>
<comment type="caution">
    <text evidence="2">The sequence shown here is derived from an EMBL/GenBank/DDBJ whole genome shotgun (WGS) entry which is preliminary data.</text>
</comment>
<protein>
    <submittedName>
        <fullName evidence="2">DUF3027 domain-containing protein</fullName>
    </submittedName>
</protein>
<accession>A0ABT8G8N3</accession>
<evidence type="ECO:0000256" key="1">
    <source>
        <dbReference type="SAM" id="MobiDB-lite"/>
    </source>
</evidence>
<organism evidence="2 3">
    <name type="scientific">Demequina litoralis</name>
    <dbReference type="NCBI Taxonomy" id="3051660"/>
    <lineage>
        <taxon>Bacteria</taxon>
        <taxon>Bacillati</taxon>
        <taxon>Actinomycetota</taxon>
        <taxon>Actinomycetes</taxon>
        <taxon>Micrococcales</taxon>
        <taxon>Demequinaceae</taxon>
        <taxon>Demequina</taxon>
    </lineage>
</organism>
<name>A0ABT8G8N3_9MICO</name>
<keyword evidence="3" id="KW-1185">Reference proteome</keyword>
<reference evidence="2" key="1">
    <citation type="submission" date="2023-06" db="EMBL/GenBank/DDBJ databases">
        <title>Sysu t00192.</title>
        <authorList>
            <person name="Gao L."/>
            <person name="Fang B.-Z."/>
            <person name="Li W.-J."/>
        </authorList>
    </citation>
    <scope>NUCLEOTIDE SEQUENCE</scope>
    <source>
        <strain evidence="2">SYSU T00192</strain>
    </source>
</reference>
<dbReference type="Pfam" id="PF11228">
    <property type="entry name" value="DUF3027"/>
    <property type="match status" value="1"/>
</dbReference>
<evidence type="ECO:0000313" key="3">
    <source>
        <dbReference type="Proteomes" id="UP001172728"/>
    </source>
</evidence>
<feature type="compositionally biased region" description="Acidic residues" evidence="1">
    <location>
        <begin position="250"/>
        <end position="261"/>
    </location>
</feature>
<proteinExistence type="predicted"/>
<dbReference type="InterPro" id="IPR021391">
    <property type="entry name" value="DUF3027"/>
</dbReference>
<dbReference type="Proteomes" id="UP001172728">
    <property type="component" value="Unassembled WGS sequence"/>
</dbReference>